<gene>
    <name evidence="1" type="ORF">DXZ79_01815</name>
</gene>
<dbReference type="AlphaFoldDB" id="A0A8D4N1U8"/>
<accession>A0A8D4N1U8</accession>
<protein>
    <submittedName>
        <fullName evidence="1">Uncharacterized protein</fullName>
    </submittedName>
</protein>
<dbReference type="EMBL" id="CP032482">
    <property type="protein sequence ID" value="AYD42595.1"/>
    <property type="molecule type" value="Genomic_DNA"/>
</dbReference>
<organism evidence="1 2">
    <name type="scientific">Yersinia rochesterensis</name>
    <dbReference type="NCBI Taxonomy" id="1604335"/>
    <lineage>
        <taxon>Bacteria</taxon>
        <taxon>Pseudomonadati</taxon>
        <taxon>Pseudomonadota</taxon>
        <taxon>Gammaproteobacteria</taxon>
        <taxon>Enterobacterales</taxon>
        <taxon>Yersiniaceae</taxon>
        <taxon>Yersinia</taxon>
    </lineage>
</organism>
<dbReference type="Proteomes" id="UP000265864">
    <property type="component" value="Chromosome"/>
</dbReference>
<name>A0A8D4N1U8_9GAMM</name>
<evidence type="ECO:0000313" key="2">
    <source>
        <dbReference type="Proteomes" id="UP000265864"/>
    </source>
</evidence>
<reference evidence="1 2" key="1">
    <citation type="submission" date="2018-09" db="EMBL/GenBank/DDBJ databases">
        <title>Yersinia kristensenii subsp. rochesterensis subsp. nov., Isolated from Human Feces.</title>
        <authorList>
            <person name="Cunningham S.A."/>
            <person name="Jeraldo P."/>
            <person name="Patel R."/>
        </authorList>
    </citation>
    <scope>NUCLEOTIDE SEQUENCE [LARGE SCALE GENOMIC DNA]</scope>
    <source>
        <strain evidence="1 2">ATCC BAA-2637</strain>
    </source>
</reference>
<proteinExistence type="predicted"/>
<evidence type="ECO:0000313" key="1">
    <source>
        <dbReference type="EMBL" id="AYD42595.1"/>
    </source>
</evidence>
<sequence length="292" mass="33803">MVRVIRNDGEMIKTLEDALQRYNINCPSHAGDKNYRVYLERVRKYCQSLGHEEQQLDNFFAEVESYQSFSFPSEVDLGWFKSDVRASLWLACELYSKTQGMTLGIGILSILSPDSLQPDHLVRIQNIRKVIQSWPLSGTPTEFIKYKAIEWARLIEHENLFSDFSSQENDISGWLKCYLEKHIPSLGMRVCGDTSDETLAWCYALYFEWKKKNSGSPDTLSLFKIKFKSAWATQKNRLKNKVTKKLKPLNVYISEDIHQMLRALALDECISNDKVIEHAIKAAYKNKNANKL</sequence>